<proteinExistence type="predicted"/>
<reference evidence="2" key="1">
    <citation type="journal article" date="2019" name="Int. J. Syst. Evol. Microbiol.">
        <title>The Global Catalogue of Microorganisms (GCM) 10K type strain sequencing project: providing services to taxonomists for standard genome sequencing and annotation.</title>
        <authorList>
            <consortium name="The Broad Institute Genomics Platform"/>
            <consortium name="The Broad Institute Genome Sequencing Center for Infectious Disease"/>
            <person name="Wu L."/>
            <person name="Ma J."/>
        </authorList>
    </citation>
    <scope>NUCLEOTIDE SEQUENCE [LARGE SCALE GENOMIC DNA]</scope>
    <source>
        <strain evidence="2">JCM 16923</strain>
    </source>
</reference>
<evidence type="ECO:0000313" key="1">
    <source>
        <dbReference type="EMBL" id="GAA3948790.1"/>
    </source>
</evidence>
<name>A0ABP7NK73_9ACTN</name>
<keyword evidence="2" id="KW-1185">Reference proteome</keyword>
<evidence type="ECO:0000313" key="2">
    <source>
        <dbReference type="Proteomes" id="UP001418444"/>
    </source>
</evidence>
<protein>
    <submittedName>
        <fullName evidence="1">Uncharacterized protein</fullName>
    </submittedName>
</protein>
<dbReference type="EMBL" id="BAAAZW010000001">
    <property type="protein sequence ID" value="GAA3948790.1"/>
    <property type="molecule type" value="Genomic_DNA"/>
</dbReference>
<dbReference type="RefSeq" id="WP_344779808.1">
    <property type="nucleotide sequence ID" value="NZ_BAAAZW010000001.1"/>
</dbReference>
<dbReference type="Proteomes" id="UP001418444">
    <property type="component" value="Unassembled WGS sequence"/>
</dbReference>
<organism evidence="1 2">
    <name type="scientific">Gordonia caeni</name>
    <dbReference type="NCBI Taxonomy" id="1007097"/>
    <lineage>
        <taxon>Bacteria</taxon>
        <taxon>Bacillati</taxon>
        <taxon>Actinomycetota</taxon>
        <taxon>Actinomycetes</taxon>
        <taxon>Mycobacteriales</taxon>
        <taxon>Gordoniaceae</taxon>
        <taxon>Gordonia</taxon>
    </lineage>
</organism>
<sequence length="152" mass="16694">MSSEAYGGDATDAWLVQASRQLDEPSGDIARLIANLGDSLPRLRRPGRDLATDDPLVRVNDRVLKKLLATVVRTSVGRLVVHVELVGDDAELTGVSIGLIARYRDDLPHSAGLVRDHVAQILAQTLGADATEQARGHIHVRWQDVYTREWLT</sequence>
<gene>
    <name evidence="1" type="ORF">GCM10022231_02680</name>
</gene>
<comment type="caution">
    <text evidence="1">The sequence shown here is derived from an EMBL/GenBank/DDBJ whole genome shotgun (WGS) entry which is preliminary data.</text>
</comment>
<accession>A0ABP7NK73</accession>